<feature type="transmembrane region" description="Helical" evidence="2">
    <location>
        <begin position="6"/>
        <end position="29"/>
    </location>
</feature>
<name>D3G206_ALKPO</name>
<proteinExistence type="predicted"/>
<keyword evidence="2" id="KW-0812">Transmembrane</keyword>
<dbReference type="KEGG" id="bpf:BpOF4_21934"/>
<dbReference type="Proteomes" id="UP000001544">
    <property type="component" value="Plasmid pBpOF4-02"/>
</dbReference>
<organism evidence="3 4">
    <name type="scientific">Alkalihalophilus pseudofirmus (strain ATCC BAA-2126 / JCM 17055 / OF4)</name>
    <name type="common">Bacillus pseudofirmus</name>
    <dbReference type="NCBI Taxonomy" id="398511"/>
    <lineage>
        <taxon>Bacteria</taxon>
        <taxon>Bacillati</taxon>
        <taxon>Bacillota</taxon>
        <taxon>Bacilli</taxon>
        <taxon>Bacillales</taxon>
        <taxon>Bacillaceae</taxon>
        <taxon>Alkalihalophilus</taxon>
    </lineage>
</organism>
<evidence type="ECO:0000313" key="4">
    <source>
        <dbReference type="Proteomes" id="UP000001544"/>
    </source>
</evidence>
<dbReference type="RefSeq" id="WP_012961284.1">
    <property type="nucleotide sequence ID" value="NC_013793.1"/>
</dbReference>
<sequence>MKQDFILKTIILFVGLVVVIGVFIGFRVYDQQLAEIAQLQEEVQQQTNHIELLESSNQALDVEAQEDQSTQMQSAVESFVRALYDVRADNEEMRRSEAELVMSQDMLEQHFPEREGQVEYSMEYRINELKVYPSLQQESAFVVMTGSTVNLNNNQREDNRITVEVFLQQEGDRWIVTDFDQLYAENL</sequence>
<keyword evidence="2" id="KW-1133">Transmembrane helix</keyword>
<dbReference type="HOGENOM" id="CLU_1444985_0_0_9"/>
<evidence type="ECO:0000256" key="1">
    <source>
        <dbReference type="SAM" id="Coils"/>
    </source>
</evidence>
<keyword evidence="2" id="KW-0472">Membrane</keyword>
<dbReference type="AlphaFoldDB" id="D3G206"/>
<dbReference type="EMBL" id="CP001880">
    <property type="protein sequence ID" value="ADC52382.1"/>
    <property type="molecule type" value="Genomic_DNA"/>
</dbReference>
<keyword evidence="3" id="KW-0614">Plasmid</keyword>
<reference evidence="3 4" key="1">
    <citation type="journal article" date="2011" name="Environ. Microbiol.">
        <title>Genome of alkaliphilic Bacillus pseudofirmus OF4 reveals adaptations that support the ability to grow in an external pH range from 7.5 to 11.4.</title>
        <authorList>
            <person name="Janto B."/>
            <person name="Ahmed A."/>
            <person name="Ito M."/>
            <person name="Liu J."/>
            <person name="Hicks D.B."/>
            <person name="Pagni S."/>
            <person name="Fackelmayer O.J."/>
            <person name="Smith T.A."/>
            <person name="Earl J."/>
            <person name="Elbourne L.D."/>
            <person name="Hassan K."/>
            <person name="Paulsen I.T."/>
            <person name="Kolsto A.B."/>
            <person name="Tourasse N.J."/>
            <person name="Ehrlich G.D."/>
            <person name="Boissy R."/>
            <person name="Ivey D.M."/>
            <person name="Li G."/>
            <person name="Xue Y."/>
            <person name="Ma Y."/>
            <person name="Hu F.Z."/>
            <person name="Krulwich T.A."/>
        </authorList>
    </citation>
    <scope>NUCLEOTIDE SEQUENCE [LARGE SCALE GENOMIC DNA]</scope>
    <source>
        <strain evidence="4">ATCC BAA-2126 / JCM 17055 / OF4</strain>
    </source>
</reference>
<accession>D3G206</accession>
<keyword evidence="1" id="KW-0175">Coiled coil</keyword>
<evidence type="ECO:0000256" key="2">
    <source>
        <dbReference type="SAM" id="Phobius"/>
    </source>
</evidence>
<protein>
    <submittedName>
        <fullName evidence="3">MerR type regulator</fullName>
    </submittedName>
</protein>
<feature type="coiled-coil region" evidence="1">
    <location>
        <begin position="29"/>
        <end position="56"/>
    </location>
</feature>
<keyword evidence="4" id="KW-1185">Reference proteome</keyword>
<gene>
    <name evidence="3" type="ordered locus">BpOF4_21934</name>
</gene>
<evidence type="ECO:0000313" key="3">
    <source>
        <dbReference type="EMBL" id="ADC52382.1"/>
    </source>
</evidence>
<geneLocation type="plasmid" evidence="3 4">
    <name>pBpOF4-02</name>
</geneLocation>